<keyword evidence="5 7" id="KW-1133">Transmembrane helix</keyword>
<feature type="transmembrane region" description="Helical" evidence="7">
    <location>
        <begin position="89"/>
        <end position="114"/>
    </location>
</feature>
<comment type="subcellular location">
    <subcellularLocation>
        <location evidence="1">Cell inner membrane</location>
        <topology evidence="1">Multi-pass membrane protein</topology>
    </subcellularLocation>
</comment>
<dbReference type="Pfam" id="PF07690">
    <property type="entry name" value="MFS_1"/>
    <property type="match status" value="1"/>
</dbReference>
<name>A0ABT0YDE7_9ACTN</name>
<dbReference type="EMBL" id="JAMQOL010000070">
    <property type="protein sequence ID" value="MCM4084076.1"/>
    <property type="molecule type" value="Genomic_DNA"/>
</dbReference>
<organism evidence="8 9">
    <name type="scientific">Paractinoplanes hotanensis</name>
    <dbReference type="NCBI Taxonomy" id="2906497"/>
    <lineage>
        <taxon>Bacteria</taxon>
        <taxon>Bacillati</taxon>
        <taxon>Actinomycetota</taxon>
        <taxon>Actinomycetes</taxon>
        <taxon>Micromonosporales</taxon>
        <taxon>Micromonosporaceae</taxon>
        <taxon>Paractinoplanes</taxon>
    </lineage>
</organism>
<feature type="transmembrane region" description="Helical" evidence="7">
    <location>
        <begin position="20"/>
        <end position="42"/>
    </location>
</feature>
<evidence type="ECO:0000313" key="8">
    <source>
        <dbReference type="EMBL" id="MCM4084076.1"/>
    </source>
</evidence>
<evidence type="ECO:0000256" key="2">
    <source>
        <dbReference type="ARBA" id="ARBA00022448"/>
    </source>
</evidence>
<keyword evidence="6 7" id="KW-0472">Membrane</keyword>
<evidence type="ECO:0008006" key="10">
    <source>
        <dbReference type="Google" id="ProtNLM"/>
    </source>
</evidence>
<dbReference type="PANTHER" id="PTHR23513:SF9">
    <property type="entry name" value="ENTEROBACTIN EXPORTER ENTS"/>
    <property type="match status" value="1"/>
</dbReference>
<sequence>MPNLLLQVPAGLVADTVNRRTLMLVAQAAGLIATAAVLLATATDLRATAIVLVVAAVIEGSAFVFFIIAEVGAVRDVVDEHSNPALGRIVSAAAVITDGAVPIGALAGGCLLAATSPESTAHILLIAMLAAALLCTRYLRPAPHPVTEGAS</sequence>
<evidence type="ECO:0000256" key="4">
    <source>
        <dbReference type="ARBA" id="ARBA00022692"/>
    </source>
</evidence>
<dbReference type="Proteomes" id="UP001523216">
    <property type="component" value="Unassembled WGS sequence"/>
</dbReference>
<accession>A0ABT0YDE7</accession>
<gene>
    <name evidence="8" type="ORF">LXN57_41690</name>
</gene>
<feature type="transmembrane region" description="Helical" evidence="7">
    <location>
        <begin position="121"/>
        <end position="139"/>
    </location>
</feature>
<dbReference type="InterPro" id="IPR036259">
    <property type="entry name" value="MFS_trans_sf"/>
</dbReference>
<proteinExistence type="predicted"/>
<keyword evidence="2" id="KW-0813">Transport</keyword>
<dbReference type="InterPro" id="IPR011701">
    <property type="entry name" value="MFS"/>
</dbReference>
<comment type="caution">
    <text evidence="8">The sequence shown here is derived from an EMBL/GenBank/DDBJ whole genome shotgun (WGS) entry which is preliminary data.</text>
</comment>
<evidence type="ECO:0000256" key="5">
    <source>
        <dbReference type="ARBA" id="ARBA00022989"/>
    </source>
</evidence>
<keyword evidence="3" id="KW-1003">Cell membrane</keyword>
<keyword evidence="9" id="KW-1185">Reference proteome</keyword>
<evidence type="ECO:0000256" key="3">
    <source>
        <dbReference type="ARBA" id="ARBA00022475"/>
    </source>
</evidence>
<evidence type="ECO:0000313" key="9">
    <source>
        <dbReference type="Proteomes" id="UP001523216"/>
    </source>
</evidence>
<dbReference type="SUPFAM" id="SSF103473">
    <property type="entry name" value="MFS general substrate transporter"/>
    <property type="match status" value="1"/>
</dbReference>
<dbReference type="PANTHER" id="PTHR23513">
    <property type="entry name" value="INTEGRAL MEMBRANE EFFLUX PROTEIN-RELATED"/>
    <property type="match status" value="1"/>
</dbReference>
<feature type="transmembrane region" description="Helical" evidence="7">
    <location>
        <begin position="49"/>
        <end position="69"/>
    </location>
</feature>
<evidence type="ECO:0000256" key="1">
    <source>
        <dbReference type="ARBA" id="ARBA00004429"/>
    </source>
</evidence>
<dbReference type="Gene3D" id="1.20.1250.20">
    <property type="entry name" value="MFS general substrate transporter like domains"/>
    <property type="match status" value="1"/>
</dbReference>
<keyword evidence="4 7" id="KW-0812">Transmembrane</keyword>
<protein>
    <recommendedName>
        <fullName evidence="10">MFS transporter</fullName>
    </recommendedName>
</protein>
<reference evidence="8 9" key="1">
    <citation type="submission" date="2022-06" db="EMBL/GenBank/DDBJ databases">
        <title>Actinoplanes abujensis sp. nov., isolated from Nigerian arid soil.</title>
        <authorList>
            <person name="Ding P."/>
        </authorList>
    </citation>
    <scope>NUCLEOTIDE SEQUENCE [LARGE SCALE GENOMIC DNA]</scope>
    <source>
        <strain evidence="9">TRM88002</strain>
    </source>
</reference>
<evidence type="ECO:0000256" key="6">
    <source>
        <dbReference type="ARBA" id="ARBA00023136"/>
    </source>
</evidence>
<evidence type="ECO:0000256" key="7">
    <source>
        <dbReference type="SAM" id="Phobius"/>
    </source>
</evidence>